<dbReference type="AlphaFoldDB" id="A0AAV5J3Q6"/>
<dbReference type="Proteomes" id="UP001054252">
    <property type="component" value="Unassembled WGS sequence"/>
</dbReference>
<name>A0AAV5J3Q6_9ROSI</name>
<keyword evidence="2" id="KW-1185">Reference proteome</keyword>
<gene>
    <name evidence="1" type="ORF">SLEP1_g17548</name>
</gene>
<dbReference type="EMBL" id="BPVZ01000023">
    <property type="protein sequence ID" value="GKV05551.1"/>
    <property type="molecule type" value="Genomic_DNA"/>
</dbReference>
<comment type="caution">
    <text evidence="1">The sequence shown here is derived from an EMBL/GenBank/DDBJ whole genome shotgun (WGS) entry which is preliminary data.</text>
</comment>
<protein>
    <submittedName>
        <fullName evidence="1">Uncharacterized protein</fullName>
    </submittedName>
</protein>
<evidence type="ECO:0000313" key="2">
    <source>
        <dbReference type="Proteomes" id="UP001054252"/>
    </source>
</evidence>
<organism evidence="1 2">
    <name type="scientific">Rubroshorea leprosula</name>
    <dbReference type="NCBI Taxonomy" id="152421"/>
    <lineage>
        <taxon>Eukaryota</taxon>
        <taxon>Viridiplantae</taxon>
        <taxon>Streptophyta</taxon>
        <taxon>Embryophyta</taxon>
        <taxon>Tracheophyta</taxon>
        <taxon>Spermatophyta</taxon>
        <taxon>Magnoliopsida</taxon>
        <taxon>eudicotyledons</taxon>
        <taxon>Gunneridae</taxon>
        <taxon>Pentapetalae</taxon>
        <taxon>rosids</taxon>
        <taxon>malvids</taxon>
        <taxon>Malvales</taxon>
        <taxon>Dipterocarpaceae</taxon>
        <taxon>Rubroshorea</taxon>
    </lineage>
</organism>
<proteinExistence type="predicted"/>
<sequence>MQGLTYGFSILLISSPLQPPEREKKRNPAKPTAPLGKLVRKLDFSFFSCSRTQIESRNFPHPSAEFGSALLCPVAALASCGCKFLEFSPRELLLHLPPASPPAKLGFCSWKIMVCGSFSKCKFYPFSC</sequence>
<reference evidence="1 2" key="1">
    <citation type="journal article" date="2021" name="Commun. Biol.">
        <title>The genome of Shorea leprosula (Dipterocarpaceae) highlights the ecological relevance of drought in aseasonal tropical rainforests.</title>
        <authorList>
            <person name="Ng K.K.S."/>
            <person name="Kobayashi M.J."/>
            <person name="Fawcett J.A."/>
            <person name="Hatakeyama M."/>
            <person name="Paape T."/>
            <person name="Ng C.H."/>
            <person name="Ang C.C."/>
            <person name="Tnah L.H."/>
            <person name="Lee C.T."/>
            <person name="Nishiyama T."/>
            <person name="Sese J."/>
            <person name="O'Brien M.J."/>
            <person name="Copetti D."/>
            <person name="Mohd Noor M.I."/>
            <person name="Ong R.C."/>
            <person name="Putra M."/>
            <person name="Sireger I.Z."/>
            <person name="Indrioko S."/>
            <person name="Kosugi Y."/>
            <person name="Izuno A."/>
            <person name="Isagi Y."/>
            <person name="Lee S.L."/>
            <person name="Shimizu K.K."/>
        </authorList>
    </citation>
    <scope>NUCLEOTIDE SEQUENCE [LARGE SCALE GENOMIC DNA]</scope>
    <source>
        <strain evidence="1">214</strain>
    </source>
</reference>
<evidence type="ECO:0000313" key="1">
    <source>
        <dbReference type="EMBL" id="GKV05551.1"/>
    </source>
</evidence>
<accession>A0AAV5J3Q6</accession>